<dbReference type="InterPro" id="IPR009665">
    <property type="entry name" value="YyaC"/>
</dbReference>
<accession>W0EC60</accession>
<dbReference type="SUPFAM" id="SSF53163">
    <property type="entry name" value="HybD-like"/>
    <property type="match status" value="1"/>
</dbReference>
<keyword evidence="2" id="KW-1185">Reference proteome</keyword>
<dbReference type="Pfam" id="PF06866">
    <property type="entry name" value="DUF1256"/>
    <property type="match status" value="1"/>
</dbReference>
<dbReference type="OrthoDB" id="9815953at2"/>
<dbReference type="InterPro" id="IPR023430">
    <property type="entry name" value="Pept_HybD-like_dom_sf"/>
</dbReference>
<proteinExistence type="predicted"/>
<evidence type="ECO:0000313" key="2">
    <source>
        <dbReference type="Proteomes" id="UP000010847"/>
    </source>
</evidence>
<dbReference type="EMBL" id="CP007032">
    <property type="protein sequence ID" value="AHF08342.1"/>
    <property type="molecule type" value="Genomic_DNA"/>
</dbReference>
<dbReference type="RefSeq" id="WP_006717728.1">
    <property type="nucleotide sequence ID" value="NZ_CP007032.1"/>
</dbReference>
<dbReference type="NCBIfam" id="TIGR02841">
    <property type="entry name" value="spore_YyaC"/>
    <property type="match status" value="1"/>
</dbReference>
<dbReference type="Proteomes" id="UP000010847">
    <property type="component" value="Chromosome"/>
</dbReference>
<gene>
    <name evidence="1" type="ORF">DESME_15850</name>
</gene>
<protein>
    <submittedName>
        <fullName evidence="1">Sporulation protein YyaC</fullName>
    </submittedName>
</protein>
<dbReference type="eggNOG" id="ENOG50313RY">
    <property type="taxonomic scope" value="Bacteria"/>
</dbReference>
<dbReference type="AlphaFoldDB" id="W0EC60"/>
<reference evidence="1 2" key="1">
    <citation type="submission" date="2013-12" db="EMBL/GenBank/DDBJ databases">
        <authorList>
            <consortium name="DOE Joint Genome Institute"/>
            <person name="Smidt H."/>
            <person name="Huntemann M."/>
            <person name="Han J."/>
            <person name="Chen A."/>
            <person name="Kyrpides N."/>
            <person name="Mavromatis K."/>
            <person name="Markowitz V."/>
            <person name="Palaniappan K."/>
            <person name="Ivanova N."/>
            <person name="Schaumberg A."/>
            <person name="Pati A."/>
            <person name="Liolios K."/>
            <person name="Nordberg H.P."/>
            <person name="Cantor M.N."/>
            <person name="Hua S.X."/>
            <person name="Woyke T."/>
        </authorList>
    </citation>
    <scope>NUCLEOTIDE SEQUENCE [LARGE SCALE GENOMIC DNA]</scope>
    <source>
        <strain evidence="2">DSM 15288</strain>
    </source>
</reference>
<dbReference type="KEGG" id="dmt:DESME_15850"/>
<dbReference type="HOGENOM" id="CLU_104063_1_0_9"/>
<name>W0EC60_9FIRM</name>
<organism evidence="1 2">
    <name type="scientific">Desulfitobacterium metallireducens DSM 15288</name>
    <dbReference type="NCBI Taxonomy" id="871968"/>
    <lineage>
        <taxon>Bacteria</taxon>
        <taxon>Bacillati</taxon>
        <taxon>Bacillota</taxon>
        <taxon>Clostridia</taxon>
        <taxon>Eubacteriales</taxon>
        <taxon>Desulfitobacteriaceae</taxon>
        <taxon>Desulfitobacterium</taxon>
    </lineage>
</organism>
<dbReference type="STRING" id="871968.DESME_15850"/>
<sequence>MSLLSVLTEQQKIKAHFDDKLATNHLVDKLTDLFSASHQRPPIILCIGTDRSTGDSLGPLTGTYLSRLGLPQLNVLGTLDHPVHATNLAENLAYIKCSYNNPYILAIDACLGKMDSVGHLTLTNGPLKPGAGVHKDLPSVGEAHLTGVVNVGGFMEYMVLQNTRLNLVWKMAETMSDVLSKAYIRSRI</sequence>
<evidence type="ECO:0000313" key="1">
    <source>
        <dbReference type="EMBL" id="AHF08342.1"/>
    </source>
</evidence>